<gene>
    <name evidence="4" type="ORF">FIBSPDRAFT_867036</name>
</gene>
<evidence type="ECO:0000313" key="5">
    <source>
        <dbReference type="Proteomes" id="UP000076532"/>
    </source>
</evidence>
<dbReference type="Gene3D" id="3.90.190.10">
    <property type="entry name" value="Protein tyrosine phosphatase superfamily"/>
    <property type="match status" value="1"/>
</dbReference>
<dbReference type="PANTHER" id="PTHR43883">
    <property type="entry name" value="SLR0207 PROTEIN"/>
    <property type="match status" value="1"/>
</dbReference>
<dbReference type="PROSITE" id="PS50055">
    <property type="entry name" value="TYR_PHOSPHATASE_PTP"/>
    <property type="match status" value="1"/>
</dbReference>
<evidence type="ECO:0000256" key="1">
    <source>
        <dbReference type="ARBA" id="ARBA00022801"/>
    </source>
</evidence>
<evidence type="ECO:0000259" key="2">
    <source>
        <dbReference type="PROSITE" id="PS50055"/>
    </source>
</evidence>
<dbReference type="InterPro" id="IPR052732">
    <property type="entry name" value="Cell-binding_unc_protein"/>
</dbReference>
<dbReference type="InterPro" id="IPR027417">
    <property type="entry name" value="P-loop_NTPase"/>
</dbReference>
<dbReference type="GO" id="GO:0004725">
    <property type="term" value="F:protein tyrosine phosphatase activity"/>
    <property type="evidence" value="ECO:0007669"/>
    <property type="project" value="InterPro"/>
</dbReference>
<dbReference type="OrthoDB" id="432447at2759"/>
<feature type="domain" description="Tyrosine-protein phosphatase" evidence="2">
    <location>
        <begin position="184"/>
        <end position="270"/>
    </location>
</feature>
<organism evidence="4 5">
    <name type="scientific">Athelia psychrophila</name>
    <dbReference type="NCBI Taxonomy" id="1759441"/>
    <lineage>
        <taxon>Eukaryota</taxon>
        <taxon>Fungi</taxon>
        <taxon>Dikarya</taxon>
        <taxon>Basidiomycota</taxon>
        <taxon>Agaricomycotina</taxon>
        <taxon>Agaricomycetes</taxon>
        <taxon>Agaricomycetidae</taxon>
        <taxon>Atheliales</taxon>
        <taxon>Atheliaceae</taxon>
        <taxon>Athelia</taxon>
    </lineage>
</organism>
<keyword evidence="1" id="KW-0378">Hydrolase</keyword>
<dbReference type="PANTHER" id="PTHR43883:SF1">
    <property type="entry name" value="GLUCONOKINASE"/>
    <property type="match status" value="1"/>
</dbReference>
<feature type="domain" description="Tyrosine specific protein phosphatases" evidence="3">
    <location>
        <begin position="188"/>
        <end position="268"/>
    </location>
</feature>
<dbReference type="CDD" id="cd14504">
    <property type="entry name" value="DUSP23"/>
    <property type="match status" value="1"/>
</dbReference>
<dbReference type="SUPFAM" id="SSF52540">
    <property type="entry name" value="P-loop containing nucleoside triphosphate hydrolases"/>
    <property type="match status" value="1"/>
</dbReference>
<dbReference type="SMART" id="SM00404">
    <property type="entry name" value="PTPc_motif"/>
    <property type="match status" value="1"/>
</dbReference>
<reference evidence="4 5" key="1">
    <citation type="journal article" date="2016" name="Mol. Biol. Evol.">
        <title>Comparative Genomics of Early-Diverging Mushroom-Forming Fungi Provides Insights into the Origins of Lignocellulose Decay Capabilities.</title>
        <authorList>
            <person name="Nagy L.G."/>
            <person name="Riley R."/>
            <person name="Tritt A."/>
            <person name="Adam C."/>
            <person name="Daum C."/>
            <person name="Floudas D."/>
            <person name="Sun H."/>
            <person name="Yadav J.S."/>
            <person name="Pangilinan J."/>
            <person name="Larsson K.H."/>
            <person name="Matsuura K."/>
            <person name="Barry K."/>
            <person name="Labutti K."/>
            <person name="Kuo R."/>
            <person name="Ohm R.A."/>
            <person name="Bhattacharya S.S."/>
            <person name="Shirouzu T."/>
            <person name="Yoshinaga Y."/>
            <person name="Martin F.M."/>
            <person name="Grigoriev I.V."/>
            <person name="Hibbett D.S."/>
        </authorList>
    </citation>
    <scope>NUCLEOTIDE SEQUENCE [LARGE SCALE GENOMIC DNA]</scope>
    <source>
        <strain evidence="4 5">CBS 109695</strain>
    </source>
</reference>
<name>A0A166EDC2_9AGAM</name>
<dbReference type="Pfam" id="PF22784">
    <property type="entry name" value="PTP-SAK"/>
    <property type="match status" value="1"/>
</dbReference>
<keyword evidence="5" id="KW-1185">Reference proteome</keyword>
<dbReference type="FunFam" id="3.90.190.10:FF:000157">
    <property type="entry name" value="Protein-tyrosine phosphatase"/>
    <property type="match status" value="1"/>
</dbReference>
<dbReference type="EMBL" id="KV417602">
    <property type="protein sequence ID" value="KZP15643.1"/>
    <property type="molecule type" value="Genomic_DNA"/>
</dbReference>
<dbReference type="InterPro" id="IPR029021">
    <property type="entry name" value="Prot-tyrosine_phosphatase-like"/>
</dbReference>
<dbReference type="InterPro" id="IPR003595">
    <property type="entry name" value="Tyr_Pase_cat"/>
</dbReference>
<evidence type="ECO:0000313" key="4">
    <source>
        <dbReference type="EMBL" id="KZP15643.1"/>
    </source>
</evidence>
<dbReference type="PROSITE" id="PS50056">
    <property type="entry name" value="TYR_PHOSPHATASE_2"/>
    <property type="match status" value="1"/>
</dbReference>
<dbReference type="InterPro" id="IPR000242">
    <property type="entry name" value="PTP_cat"/>
</dbReference>
<dbReference type="Proteomes" id="UP000076532">
    <property type="component" value="Unassembled WGS sequence"/>
</dbReference>
<accession>A0A166EDC2</accession>
<dbReference type="SUPFAM" id="SSF52799">
    <property type="entry name" value="(Phosphotyrosine protein) phosphatases II"/>
    <property type="match status" value="1"/>
</dbReference>
<evidence type="ECO:0000259" key="3">
    <source>
        <dbReference type="PROSITE" id="PS50056"/>
    </source>
</evidence>
<dbReference type="InterPro" id="IPR057023">
    <property type="entry name" value="PTP-SAK"/>
</dbReference>
<proteinExistence type="predicted"/>
<sequence length="511" mass="57128">MDLQSYKGYLRYADVALRLYRSKESMLAYGCAFQNTDEPKVKSYCLKQMAQCSRFSEWGCVFTGDEMKNIPSDLLSHIVAPWNTELRTAVTDFDLSPTLSLPSKEALFLYSDMQPPFQKLPRFFRWLVPFQFAIMSTPRDGHDISLLNSPHLRIRHVLTLTEEEPLPRAWFTGTGIKHTHLPIPNEHPPTIEQMDLIMRLFEDDALPLLVHCGGGKGRAGTVAACYLVAYGFRKPDGDSRQPVMSANEAIAALRAIRPGSIETSQQEAFVLKWCSAIWKRQHVVPPLLPEPLPTPLSVEGELNAENDLFVLVGLPGSGKSWFSKAILARHSKGWLHISQDESGSRAISETEIGRRPLGRVILDRCNTSAADRRNWLRLAAWAKSPVCVWFDYDRDLCISRAQNRPDHPTLPPGGRVRNAMDQMEKAFVKPSLQEGFKAVVTIRSIAASQEFVLRLSPAVKLYKYPRTPHLLNLGAATDDDLVGDSSVGAASGHVVITEKVLPNNEIPPLIL</sequence>
<dbReference type="AlphaFoldDB" id="A0A166EDC2"/>
<dbReference type="Gene3D" id="3.40.50.300">
    <property type="entry name" value="P-loop containing nucleotide triphosphate hydrolases"/>
    <property type="match status" value="1"/>
</dbReference>
<dbReference type="InterPro" id="IPR000387">
    <property type="entry name" value="Tyr_Pase_dom"/>
</dbReference>
<dbReference type="STRING" id="436010.A0A166EDC2"/>
<protein>
    <submittedName>
        <fullName evidence="4">Phosphatases II</fullName>
    </submittedName>
</protein>